<evidence type="ECO:0000259" key="4">
    <source>
        <dbReference type="Pfam" id="PF24527"/>
    </source>
</evidence>
<name>A0A5E8BYI6_9ASCO</name>
<dbReference type="GeneID" id="43583638"/>
<evidence type="ECO:0000313" key="5">
    <source>
        <dbReference type="EMBL" id="VVT56112.1"/>
    </source>
</evidence>
<dbReference type="Pfam" id="PF23664">
    <property type="entry name" value="Ig_Pom152"/>
    <property type="match status" value="2"/>
</dbReference>
<accession>A0A5E8BYI6</accession>
<dbReference type="InterPro" id="IPR056543">
    <property type="entry name" value="Ig-like_POM152_9th"/>
</dbReference>
<dbReference type="Pfam" id="PF24312">
    <property type="entry name" value="Ig-like_POM152"/>
    <property type="match status" value="2"/>
</dbReference>
<dbReference type="InterPro" id="IPR056541">
    <property type="entry name" value="Ig-like_POM152"/>
</dbReference>
<dbReference type="InterPro" id="IPR056542">
    <property type="entry name" value="Ig-like_POM152_1st"/>
</dbReference>
<dbReference type="GO" id="GO:0070762">
    <property type="term" value="C:nuclear pore transmembrane ring"/>
    <property type="evidence" value="ECO:0007669"/>
    <property type="project" value="TreeGrafter"/>
</dbReference>
<dbReference type="Pfam" id="PF24519">
    <property type="entry name" value="Ig-like_Pom152_1"/>
    <property type="match status" value="1"/>
</dbReference>
<dbReference type="PANTHER" id="PTHR28206:SF1">
    <property type="entry name" value="NUCLEOPORIN POM152"/>
    <property type="match status" value="1"/>
</dbReference>
<feature type="domain" description="Nucleoporin POM152 first Ig-like" evidence="3">
    <location>
        <begin position="63"/>
        <end position="170"/>
    </location>
</feature>
<sequence>MADIYISIHYTVTSVGAFFMGIWKPIFDREVSISGSRVRQRDIFDSSSHLSGKYIVHILPESTALLNPLKESYCLEQSYSEVIIPVKFNATIPNLVQLNHYDFDTMEMTTTNFTKKQLKKLKMSNPPEKVTDPRISYYSLPVNEPGLYRLGQVVDSSGLNIRLYRSDVVIPRCPSAYIFSGRENGDSHLCIGDVDLPKISVDGVPPLTVKYSKLIKGEESKFSVQSVSPEHPMHHSIKAAKSSIFWNGQDTLSWAASQSLEIEMDTALTTTGDWVYFIDQVEDALGNVVNYNKLYNYRENPKLLFSKSLGYGFQVHSRPHINFKGCGSQTPVKLKRNGSAQLQVFINADLENGPFEVELEHSPLEDSDDSGSYYTFTQNFTHQIGHIPVKEAGIYKVLNLNGRYCQGTVLEPSACIVYVPPEPVAKVTFEDVEDKCAGPVGVVADISLSGTPPFTVYYRIIKNGAIIRNEFKTISQTRDKITLKPNEAGNYAYEFYKLSDSIYKDIDIKGQEGSRKEQTIQTLAGATFVSPRIRRKACSGDSVELPVQLFGVPPFKLNYEIVHGSSRKMPFTQENITGSRFVIKTDPLKAGGSYTVSLVSVENNKGCVTTLKEPDVVIDVSRMRPTAGFLSINGKRSLMTLEGNSVGLPTKFSGEGPWNVVYKHTNVNGTVSRYTQTMSKQNGELIYVSSEGNYTLESVKGAYCPGEISPENNFEVKWLERPTLSVIPNTLVPLGNNNYRREAVCEQDDDVLELSLTGSSPFKIFYDITGPRTLVNQKLDVGTKYASIILQTFKPGLYKYKFTGISDDVYGERDMSRFDFNTITVEQMVNPRPAASFAERSKTYKICVNNDGRSNGDGIPILLNGKAPFSVSYNVYHESTGKTDIHTIDGIEDKKFYLSQIYKGLGLGTHRVTLTTISDSNGCRRSLSKEDEVFIHVNDVPYATPLTPRTNFCVGERIGFTLNGVGPFDITYEFNGKRQSVTTGSPFSRIASNPGNLTLVTLSDTSSCVVNLSHEPRIIHPMPSVMISEGTTVIQDIHEGDQAEIIFTLYGSPPFSFTYTRSEMVGNPPKLKVVETNTVNQVYSNQYSIFTSLQGTYEAIAVEDAFCSISSSSFASNK</sequence>
<feature type="domain" description="Nucleoporin POM152 Ig-like" evidence="2">
    <location>
        <begin position="318"/>
        <end position="415"/>
    </location>
</feature>
<evidence type="ECO:0000259" key="3">
    <source>
        <dbReference type="Pfam" id="PF24519"/>
    </source>
</evidence>
<dbReference type="GO" id="GO:0006606">
    <property type="term" value="P:protein import into nucleus"/>
    <property type="evidence" value="ECO:0007669"/>
    <property type="project" value="TreeGrafter"/>
</dbReference>
<proteinExistence type="predicted"/>
<dbReference type="AlphaFoldDB" id="A0A5E8BYI6"/>
<dbReference type="OrthoDB" id="10253254at2759"/>
<evidence type="ECO:0000259" key="2">
    <source>
        <dbReference type="Pfam" id="PF24312"/>
    </source>
</evidence>
<dbReference type="InterPro" id="IPR037701">
    <property type="entry name" value="Pom152"/>
</dbReference>
<reference evidence="5 6" key="1">
    <citation type="submission" date="2019-09" db="EMBL/GenBank/DDBJ databases">
        <authorList>
            <person name="Brejova B."/>
        </authorList>
    </citation>
    <scope>NUCLEOTIDE SEQUENCE [LARGE SCALE GENOMIC DNA]</scope>
</reference>
<dbReference type="InterPro" id="IPR056544">
    <property type="entry name" value="Ig_POM152"/>
</dbReference>
<dbReference type="PANTHER" id="PTHR28206">
    <property type="entry name" value="NUCLEOPORIN POM152"/>
    <property type="match status" value="1"/>
</dbReference>
<dbReference type="EMBL" id="CABVLU010000004">
    <property type="protein sequence ID" value="VVT56112.1"/>
    <property type="molecule type" value="Genomic_DNA"/>
</dbReference>
<feature type="domain" description="Nucleoporin POM152 Ig-like" evidence="2">
    <location>
        <begin position="624"/>
        <end position="711"/>
    </location>
</feature>
<evidence type="ECO:0008006" key="7">
    <source>
        <dbReference type="Google" id="ProtNLM"/>
    </source>
</evidence>
<feature type="domain" description="Nucleoporin POM152 immunoglobulin-like" evidence="1">
    <location>
        <begin position="752"/>
        <end position="831"/>
    </location>
</feature>
<dbReference type="RefSeq" id="XP_031855429.1">
    <property type="nucleotide sequence ID" value="XM_031999538.1"/>
</dbReference>
<gene>
    <name evidence="5" type="ORF">SAPINGB_P004823</name>
</gene>
<organism evidence="5 6">
    <name type="scientific">Magnusiomyces paraingens</name>
    <dbReference type="NCBI Taxonomy" id="2606893"/>
    <lineage>
        <taxon>Eukaryota</taxon>
        <taxon>Fungi</taxon>
        <taxon>Dikarya</taxon>
        <taxon>Ascomycota</taxon>
        <taxon>Saccharomycotina</taxon>
        <taxon>Dipodascomycetes</taxon>
        <taxon>Dipodascales</taxon>
        <taxon>Dipodascaceae</taxon>
        <taxon>Magnusiomyces</taxon>
    </lineage>
</organism>
<feature type="domain" description="Nucleoporin POM152 ninth Ig-like" evidence="4">
    <location>
        <begin position="943"/>
        <end position="1011"/>
    </location>
</feature>
<protein>
    <recommendedName>
        <fullName evidence="7">Nucleoporin POM152</fullName>
    </recommendedName>
</protein>
<dbReference type="GO" id="GO:0017056">
    <property type="term" value="F:structural constituent of nuclear pore"/>
    <property type="evidence" value="ECO:0007669"/>
    <property type="project" value="InterPro"/>
</dbReference>
<dbReference type="GO" id="GO:0006999">
    <property type="term" value="P:nuclear pore organization"/>
    <property type="evidence" value="ECO:0007669"/>
    <property type="project" value="TreeGrafter"/>
</dbReference>
<feature type="domain" description="Nucleoporin POM152 immunoglobulin-like" evidence="1">
    <location>
        <begin position="420"/>
        <end position="518"/>
    </location>
</feature>
<keyword evidence="6" id="KW-1185">Reference proteome</keyword>
<dbReference type="Proteomes" id="UP000398389">
    <property type="component" value="Unassembled WGS sequence"/>
</dbReference>
<evidence type="ECO:0000313" key="6">
    <source>
        <dbReference type="Proteomes" id="UP000398389"/>
    </source>
</evidence>
<dbReference type="Pfam" id="PF24527">
    <property type="entry name" value="Ig-like_Pom152_9"/>
    <property type="match status" value="1"/>
</dbReference>
<evidence type="ECO:0000259" key="1">
    <source>
        <dbReference type="Pfam" id="PF23664"/>
    </source>
</evidence>